<keyword evidence="4" id="KW-0479">Metal-binding</keyword>
<protein>
    <recommendedName>
        <fullName evidence="2">RING-type E3 ubiquitin transferase</fullName>
        <ecNumber evidence="2">2.3.2.27</ecNumber>
    </recommendedName>
</protein>
<dbReference type="AlphaFoldDB" id="A0A371HXZ1"/>
<evidence type="ECO:0000256" key="8">
    <source>
        <dbReference type="PROSITE-ProRule" id="PRU00175"/>
    </source>
</evidence>
<dbReference type="GO" id="GO:0008270">
    <property type="term" value="F:zinc ion binding"/>
    <property type="evidence" value="ECO:0007669"/>
    <property type="project" value="UniProtKB-KW"/>
</dbReference>
<gene>
    <name evidence="11" type="primary">RHF2A</name>
    <name evidence="11" type="ORF">CR513_08196</name>
</gene>
<dbReference type="OrthoDB" id="1681166at2759"/>
<dbReference type="EMBL" id="QJKJ01001421">
    <property type="protein sequence ID" value="RDY07661.1"/>
    <property type="molecule type" value="Genomic_DNA"/>
</dbReference>
<feature type="non-terminal residue" evidence="11">
    <location>
        <position position="401"/>
    </location>
</feature>
<keyword evidence="3" id="KW-0808">Transferase</keyword>
<dbReference type="FunFam" id="3.30.40.10:FF:000746">
    <property type="entry name" value="E3 ubiquitin-protein ligase RHF2A"/>
    <property type="match status" value="1"/>
</dbReference>
<feature type="region of interest" description="Disordered" evidence="9">
    <location>
        <begin position="161"/>
        <end position="279"/>
    </location>
</feature>
<dbReference type="Pfam" id="PF13639">
    <property type="entry name" value="zf-RING_2"/>
    <property type="match status" value="1"/>
</dbReference>
<reference evidence="11" key="1">
    <citation type="submission" date="2018-05" db="EMBL/GenBank/DDBJ databases">
        <title>Draft genome of Mucuna pruriens seed.</title>
        <authorList>
            <person name="Nnadi N.E."/>
            <person name="Vos R."/>
            <person name="Hasami M.H."/>
            <person name="Devisetty U.K."/>
            <person name="Aguiy J.C."/>
        </authorList>
    </citation>
    <scope>NUCLEOTIDE SEQUENCE [LARGE SCALE GENOMIC DNA]</scope>
    <source>
        <strain evidence="11">JCA_2017</strain>
    </source>
</reference>
<keyword evidence="5 8" id="KW-0863">Zinc-finger</keyword>
<dbReference type="SUPFAM" id="SSF57850">
    <property type="entry name" value="RING/U-box"/>
    <property type="match status" value="1"/>
</dbReference>
<evidence type="ECO:0000259" key="10">
    <source>
        <dbReference type="PROSITE" id="PS50089"/>
    </source>
</evidence>
<evidence type="ECO:0000256" key="5">
    <source>
        <dbReference type="ARBA" id="ARBA00022771"/>
    </source>
</evidence>
<evidence type="ECO:0000256" key="6">
    <source>
        <dbReference type="ARBA" id="ARBA00022786"/>
    </source>
</evidence>
<keyword evidence="7" id="KW-0862">Zinc</keyword>
<feature type="compositionally biased region" description="Polar residues" evidence="9">
    <location>
        <begin position="210"/>
        <end position="233"/>
    </location>
</feature>
<dbReference type="SMART" id="SM00184">
    <property type="entry name" value="RING"/>
    <property type="match status" value="1"/>
</dbReference>
<evidence type="ECO:0000313" key="11">
    <source>
        <dbReference type="EMBL" id="RDY07661.1"/>
    </source>
</evidence>
<evidence type="ECO:0000256" key="3">
    <source>
        <dbReference type="ARBA" id="ARBA00022679"/>
    </source>
</evidence>
<keyword evidence="6" id="KW-0833">Ubl conjugation pathway</keyword>
<dbReference type="GO" id="GO:0061630">
    <property type="term" value="F:ubiquitin protein ligase activity"/>
    <property type="evidence" value="ECO:0007669"/>
    <property type="project" value="UniProtKB-EC"/>
</dbReference>
<dbReference type="InterPro" id="IPR013083">
    <property type="entry name" value="Znf_RING/FYVE/PHD"/>
</dbReference>
<dbReference type="EC" id="2.3.2.27" evidence="2"/>
<dbReference type="InterPro" id="IPR001841">
    <property type="entry name" value="Znf_RING"/>
</dbReference>
<dbReference type="PANTHER" id="PTHR46463:SF68">
    <property type="entry name" value="E3 UBIQUITIN-PROTEIN LIGASE RHF2A-LIKE ISOFORM X1"/>
    <property type="match status" value="1"/>
</dbReference>
<comment type="caution">
    <text evidence="11">The sequence shown here is derived from an EMBL/GenBank/DDBJ whole genome shotgun (WGS) entry which is preliminary data.</text>
</comment>
<accession>A0A371HXZ1</accession>
<evidence type="ECO:0000313" key="12">
    <source>
        <dbReference type="Proteomes" id="UP000257109"/>
    </source>
</evidence>
<feature type="compositionally biased region" description="Polar residues" evidence="9">
    <location>
        <begin position="183"/>
        <end position="195"/>
    </location>
</feature>
<dbReference type="Gene3D" id="3.30.40.10">
    <property type="entry name" value="Zinc/RING finger domain, C3HC4 (zinc finger)"/>
    <property type="match status" value="1"/>
</dbReference>
<dbReference type="PROSITE" id="PS50089">
    <property type="entry name" value="ZF_RING_2"/>
    <property type="match status" value="1"/>
</dbReference>
<name>A0A371HXZ1_MUCPR</name>
<organism evidence="11 12">
    <name type="scientific">Mucuna pruriens</name>
    <name type="common">Velvet bean</name>
    <name type="synonym">Dolichos pruriens</name>
    <dbReference type="NCBI Taxonomy" id="157652"/>
    <lineage>
        <taxon>Eukaryota</taxon>
        <taxon>Viridiplantae</taxon>
        <taxon>Streptophyta</taxon>
        <taxon>Embryophyta</taxon>
        <taxon>Tracheophyta</taxon>
        <taxon>Spermatophyta</taxon>
        <taxon>Magnoliopsida</taxon>
        <taxon>eudicotyledons</taxon>
        <taxon>Gunneridae</taxon>
        <taxon>Pentapetalae</taxon>
        <taxon>rosids</taxon>
        <taxon>fabids</taxon>
        <taxon>Fabales</taxon>
        <taxon>Fabaceae</taxon>
        <taxon>Papilionoideae</taxon>
        <taxon>50 kb inversion clade</taxon>
        <taxon>NPAAA clade</taxon>
        <taxon>indigoferoid/millettioid clade</taxon>
        <taxon>Phaseoleae</taxon>
        <taxon>Mucuna</taxon>
    </lineage>
</organism>
<evidence type="ECO:0000256" key="7">
    <source>
        <dbReference type="ARBA" id="ARBA00022833"/>
    </source>
</evidence>
<feature type="domain" description="RING-type" evidence="10">
    <location>
        <begin position="46"/>
        <end position="86"/>
    </location>
</feature>
<sequence>MFFSDAVGTGEFVKKVLEMEGKAESQMTSAAAFVEGGIQDSCDDACSICLEEFCKSDPSSVTTCKHEFHLQCILEWCQRSSQCPMCWQPISLKDPTSQELFEAVEQERSLRVTPPRSAAIFHHPALSDFELQHLRMSVNDADFEERVIQHIAAAAAIRRANQLGRRQGQRTRSSANGHPRYSVLTQPIAPSSGPDSFSGGENEPARIPNRSPSTSMTSDGHESSQPILHLQTQSSSSASGSTVFATNRQGIYSNDRGSTAHSSPANQDRAGPSEFQSFSDSLRSRLNSVSMKYKESISKGARGWKERLFCHSSSMSELNSKTRREVNVGIASVSQLMESLETSENNRVVGTSLSNHVEDCSMGRVNNQNNVEASGENSSHDENTPAAFSTDATFLSISYLK</sequence>
<evidence type="ECO:0000256" key="2">
    <source>
        <dbReference type="ARBA" id="ARBA00012483"/>
    </source>
</evidence>
<evidence type="ECO:0000256" key="1">
    <source>
        <dbReference type="ARBA" id="ARBA00000900"/>
    </source>
</evidence>
<keyword evidence="12" id="KW-1185">Reference proteome</keyword>
<feature type="non-terminal residue" evidence="11">
    <location>
        <position position="1"/>
    </location>
</feature>
<evidence type="ECO:0000256" key="4">
    <source>
        <dbReference type="ARBA" id="ARBA00022723"/>
    </source>
</evidence>
<feature type="compositionally biased region" description="Polar residues" evidence="9">
    <location>
        <begin position="242"/>
        <end position="266"/>
    </location>
</feature>
<comment type="catalytic activity">
    <reaction evidence="1">
        <text>S-ubiquitinyl-[E2 ubiquitin-conjugating enzyme]-L-cysteine + [acceptor protein]-L-lysine = [E2 ubiquitin-conjugating enzyme]-L-cysteine + N(6)-ubiquitinyl-[acceptor protein]-L-lysine.</text>
        <dbReference type="EC" id="2.3.2.27"/>
    </reaction>
</comment>
<dbReference type="PANTHER" id="PTHR46463">
    <property type="entry name" value="ZINC FINGER, RING/FYVE/PHD-TYPE"/>
    <property type="match status" value="1"/>
</dbReference>
<dbReference type="Proteomes" id="UP000257109">
    <property type="component" value="Unassembled WGS sequence"/>
</dbReference>
<evidence type="ECO:0000256" key="9">
    <source>
        <dbReference type="SAM" id="MobiDB-lite"/>
    </source>
</evidence>
<proteinExistence type="predicted"/>